<feature type="region of interest" description="Disordered" evidence="1">
    <location>
        <begin position="1"/>
        <end position="52"/>
    </location>
</feature>
<feature type="compositionally biased region" description="Polar residues" evidence="1">
    <location>
        <begin position="36"/>
        <end position="47"/>
    </location>
</feature>
<dbReference type="AlphaFoldDB" id="A0A0B6Z001"/>
<gene>
    <name evidence="2" type="primary">ORF43412</name>
</gene>
<feature type="non-terminal residue" evidence="2">
    <location>
        <position position="73"/>
    </location>
</feature>
<dbReference type="EMBL" id="HACG01014968">
    <property type="protein sequence ID" value="CEK61833.1"/>
    <property type="molecule type" value="Transcribed_RNA"/>
</dbReference>
<feature type="compositionally biased region" description="Basic and acidic residues" evidence="1">
    <location>
        <begin position="19"/>
        <end position="34"/>
    </location>
</feature>
<accession>A0A0B6Z001</accession>
<evidence type="ECO:0000313" key="2">
    <source>
        <dbReference type="EMBL" id="CEK61833.1"/>
    </source>
</evidence>
<protein>
    <submittedName>
        <fullName evidence="2">Uncharacterized protein</fullName>
    </submittedName>
</protein>
<name>A0A0B6Z001_9EUPU</name>
<feature type="non-terminal residue" evidence="2">
    <location>
        <position position="1"/>
    </location>
</feature>
<reference evidence="2" key="1">
    <citation type="submission" date="2014-12" db="EMBL/GenBank/DDBJ databases">
        <title>Insight into the proteome of Arion vulgaris.</title>
        <authorList>
            <person name="Aradska J."/>
            <person name="Bulat T."/>
            <person name="Smidak R."/>
            <person name="Sarate P."/>
            <person name="Gangsoo J."/>
            <person name="Sialana F."/>
            <person name="Bilban M."/>
            <person name="Lubec G."/>
        </authorList>
    </citation>
    <scope>NUCLEOTIDE SEQUENCE</scope>
    <source>
        <tissue evidence="2">Skin</tissue>
    </source>
</reference>
<proteinExistence type="predicted"/>
<evidence type="ECO:0000256" key="1">
    <source>
        <dbReference type="SAM" id="MobiDB-lite"/>
    </source>
</evidence>
<sequence>GQSAHELGEIVVSAMLPDTMKDDSSSKSGDEGKGENQPSDKNISLPSQLPPELWEAIDNIKREAKETKERKLF</sequence>
<organism evidence="2">
    <name type="scientific">Arion vulgaris</name>
    <dbReference type="NCBI Taxonomy" id="1028688"/>
    <lineage>
        <taxon>Eukaryota</taxon>
        <taxon>Metazoa</taxon>
        <taxon>Spiralia</taxon>
        <taxon>Lophotrochozoa</taxon>
        <taxon>Mollusca</taxon>
        <taxon>Gastropoda</taxon>
        <taxon>Heterobranchia</taxon>
        <taxon>Euthyneura</taxon>
        <taxon>Panpulmonata</taxon>
        <taxon>Eupulmonata</taxon>
        <taxon>Stylommatophora</taxon>
        <taxon>Helicina</taxon>
        <taxon>Arionoidea</taxon>
        <taxon>Arionidae</taxon>
        <taxon>Arion</taxon>
    </lineage>
</organism>